<name>A0A5C8ZZK2_9GAMM</name>
<reference evidence="3 4" key="1">
    <citation type="submission" date="2019-08" db="EMBL/GenBank/DDBJ databases">
        <title>Parahaliea maris sp. nov., isolated from the surface seawater.</title>
        <authorList>
            <person name="Liu Y."/>
        </authorList>
    </citation>
    <scope>NUCLEOTIDE SEQUENCE [LARGE SCALE GENOMIC DNA]</scope>
    <source>
        <strain evidence="3 4">HSLHS9</strain>
    </source>
</reference>
<protein>
    <submittedName>
        <fullName evidence="3">DUF2063 domain-containing protein</fullName>
    </submittedName>
</protein>
<dbReference type="Gene3D" id="1.10.150.690">
    <property type="entry name" value="DUF2063"/>
    <property type="match status" value="1"/>
</dbReference>
<dbReference type="EMBL" id="VRZA01000004">
    <property type="protein sequence ID" value="TXS93052.1"/>
    <property type="molecule type" value="Genomic_DNA"/>
</dbReference>
<accession>A0A5C8ZZK2</accession>
<feature type="domain" description="Putative DNA-binding" evidence="1">
    <location>
        <begin position="9"/>
        <end position="93"/>
    </location>
</feature>
<dbReference type="Proteomes" id="UP000321039">
    <property type="component" value="Unassembled WGS sequence"/>
</dbReference>
<dbReference type="Gene3D" id="3.90.930.50">
    <property type="match status" value="1"/>
</dbReference>
<evidence type="ECO:0000259" key="2">
    <source>
        <dbReference type="Pfam" id="PF22106"/>
    </source>
</evidence>
<sequence length="257" mass="29350">MMSALLDAQLGMARHLRDPRPENAPEGIEERRLKVYRELVYNNIEGFISSGFPVLRSLYDAGQWQELVRAFVAVHRCATPYFLEISQEFIRFLTEDYSPRECDPPFIAELAHYEWVELALDVSEDEPPALPRDLDPLHAVPRWSPVAWLLSYAWPVHRIGPAFRPREVSEPTFLLVYRDREETVGFMELNPATARLAELLRDNVAQSGDEVLHQLARELGAEVDVIRSFGAEQLNQFARRAIIALEPLDPASDEGCP</sequence>
<comment type="caution">
    <text evidence="3">The sequence shown here is derived from an EMBL/GenBank/DDBJ whole genome shotgun (WGS) entry which is preliminary data.</text>
</comment>
<dbReference type="AlphaFoldDB" id="A0A5C8ZZK2"/>
<dbReference type="Pfam" id="PF09836">
    <property type="entry name" value="DUF2063"/>
    <property type="match status" value="1"/>
</dbReference>
<evidence type="ECO:0000313" key="4">
    <source>
        <dbReference type="Proteomes" id="UP000321039"/>
    </source>
</evidence>
<dbReference type="Pfam" id="PF22106">
    <property type="entry name" value="NGO1945_C"/>
    <property type="match status" value="1"/>
</dbReference>
<keyword evidence="4" id="KW-1185">Reference proteome</keyword>
<evidence type="ECO:0000259" key="1">
    <source>
        <dbReference type="Pfam" id="PF09836"/>
    </source>
</evidence>
<dbReference type="InterPro" id="IPR054098">
    <property type="entry name" value="NGO1945-like_C"/>
</dbReference>
<dbReference type="InterPro" id="IPR018640">
    <property type="entry name" value="DUF2063"/>
</dbReference>
<gene>
    <name evidence="3" type="ORF">FV139_11950</name>
</gene>
<proteinExistence type="predicted"/>
<evidence type="ECO:0000313" key="3">
    <source>
        <dbReference type="EMBL" id="TXS93052.1"/>
    </source>
</evidence>
<feature type="domain" description="NGO1945-like C-terminal" evidence="2">
    <location>
        <begin position="144"/>
        <end position="237"/>
    </location>
</feature>
<dbReference type="InterPro" id="IPR044922">
    <property type="entry name" value="DUF2063_N_sf"/>
</dbReference>
<organism evidence="3 4">
    <name type="scientific">Parahaliea maris</name>
    <dbReference type="NCBI Taxonomy" id="2716870"/>
    <lineage>
        <taxon>Bacteria</taxon>
        <taxon>Pseudomonadati</taxon>
        <taxon>Pseudomonadota</taxon>
        <taxon>Gammaproteobacteria</taxon>
        <taxon>Cellvibrionales</taxon>
        <taxon>Halieaceae</taxon>
        <taxon>Parahaliea</taxon>
    </lineage>
</organism>